<dbReference type="AlphaFoldDB" id="A0A0V1MP53"/>
<dbReference type="OrthoDB" id="5941165at2759"/>
<protein>
    <submittedName>
        <fullName evidence="1">Uncharacterized protein</fullName>
    </submittedName>
</protein>
<organism evidence="1 2">
    <name type="scientific">Trichinella papuae</name>
    <dbReference type="NCBI Taxonomy" id="268474"/>
    <lineage>
        <taxon>Eukaryota</taxon>
        <taxon>Metazoa</taxon>
        <taxon>Ecdysozoa</taxon>
        <taxon>Nematoda</taxon>
        <taxon>Enoplea</taxon>
        <taxon>Dorylaimia</taxon>
        <taxon>Trichinellida</taxon>
        <taxon>Trichinellidae</taxon>
        <taxon>Trichinella</taxon>
    </lineage>
</organism>
<dbReference type="Proteomes" id="UP000054843">
    <property type="component" value="Unassembled WGS sequence"/>
</dbReference>
<reference evidence="1 2" key="1">
    <citation type="submission" date="2015-01" db="EMBL/GenBank/DDBJ databases">
        <title>Evolution of Trichinella species and genotypes.</title>
        <authorList>
            <person name="Korhonen P.K."/>
            <person name="Edoardo P."/>
            <person name="Giuseppe L.R."/>
            <person name="Gasser R.B."/>
        </authorList>
    </citation>
    <scope>NUCLEOTIDE SEQUENCE [LARGE SCALE GENOMIC DNA]</scope>
    <source>
        <strain evidence="1">ISS1980</strain>
    </source>
</reference>
<evidence type="ECO:0000313" key="2">
    <source>
        <dbReference type="Proteomes" id="UP000054843"/>
    </source>
</evidence>
<dbReference type="EMBL" id="JYDO01000064">
    <property type="protein sequence ID" value="KRZ73372.1"/>
    <property type="molecule type" value="Genomic_DNA"/>
</dbReference>
<sequence length="126" mass="14071">MKECSKLIKIPCITCRVLLLAEFPHFLPAVLAARSPSRQIFTAFYVATIEETIPCIGIERVLGITRQIHDETQVINLYSGTWPHDGIDQALDVDGRRANCCIPSIPVTNRWAIARFSCGSEELEPC</sequence>
<gene>
    <name evidence="1" type="ORF">T10_6715</name>
</gene>
<evidence type="ECO:0000313" key="1">
    <source>
        <dbReference type="EMBL" id="KRZ73372.1"/>
    </source>
</evidence>
<comment type="caution">
    <text evidence="1">The sequence shown here is derived from an EMBL/GenBank/DDBJ whole genome shotgun (WGS) entry which is preliminary data.</text>
</comment>
<name>A0A0V1MP53_9BILA</name>
<keyword evidence="2" id="KW-1185">Reference proteome</keyword>
<proteinExistence type="predicted"/>
<accession>A0A0V1MP53</accession>